<reference evidence="6" key="1">
    <citation type="submission" date="2025-08" db="UniProtKB">
        <authorList>
            <consortium name="RefSeq"/>
        </authorList>
    </citation>
    <scope>IDENTIFICATION</scope>
</reference>
<name>A0ABM1F593_PRICU</name>
<feature type="domain" description="SH3" evidence="4">
    <location>
        <begin position="141"/>
        <end position="202"/>
    </location>
</feature>
<dbReference type="Gene3D" id="2.30.30.40">
    <property type="entry name" value="SH3 Domains"/>
    <property type="match status" value="2"/>
</dbReference>
<evidence type="ECO:0000259" key="4">
    <source>
        <dbReference type="PROSITE" id="PS50002"/>
    </source>
</evidence>
<dbReference type="PROSITE" id="PS50002">
    <property type="entry name" value="SH3"/>
    <property type="match status" value="2"/>
</dbReference>
<accession>A0ABM1F593</accession>
<keyword evidence="1 2" id="KW-0728">SH3 domain</keyword>
<dbReference type="SUPFAM" id="SSF50044">
    <property type="entry name" value="SH3-domain"/>
    <property type="match status" value="2"/>
</dbReference>
<dbReference type="Pfam" id="PF14604">
    <property type="entry name" value="SH3_9"/>
    <property type="match status" value="1"/>
</dbReference>
<feature type="domain" description="SH3" evidence="4">
    <location>
        <begin position="281"/>
        <end position="339"/>
    </location>
</feature>
<dbReference type="GeneID" id="106819506"/>
<protein>
    <submittedName>
        <fullName evidence="6">Intersectin-1-like</fullName>
    </submittedName>
</protein>
<evidence type="ECO:0000256" key="2">
    <source>
        <dbReference type="PROSITE-ProRule" id="PRU00192"/>
    </source>
</evidence>
<dbReference type="CDD" id="cd11837">
    <property type="entry name" value="SH3_Intersectin_2"/>
    <property type="match status" value="1"/>
</dbReference>
<dbReference type="PANTHER" id="PTHR46026:SF1">
    <property type="entry name" value="RHO-TYPE GUANINE NUCLEOTIDE EXCHANGE FACTOR, ISOFORM F"/>
    <property type="match status" value="1"/>
</dbReference>
<feature type="region of interest" description="Disordered" evidence="3">
    <location>
        <begin position="1"/>
        <end position="34"/>
    </location>
</feature>
<evidence type="ECO:0000256" key="3">
    <source>
        <dbReference type="SAM" id="MobiDB-lite"/>
    </source>
</evidence>
<dbReference type="PANTHER" id="PTHR46026">
    <property type="entry name" value="RHO-TYPE GUANINE NUCLEOTIDE EXCHANGE FACTOR, ISOFORM F"/>
    <property type="match status" value="1"/>
</dbReference>
<sequence length="345" mass="36459">DVGDGGGGSGDVGNGSGSDDDVGDSGFADVPVAPSSACLENSTSIARGSLSSVAVATADDDARSRYRDDGLLAAGAAHAAPTVEIDVRYRDDEDPYDEVPFEFLSEAEQTESTPAATEVSTEVVTPAPATLEVAPSVAAKEEKPKYHKYFEFVARGQDELSILPGDVILVATEQHPEPGWLGGEVEGKTGWFPEAYADRMTEEAQTPDTITRDLFGSTAAPSSLSEIKESGEAATVAPSAADTPPSDYGGVPDSMRSTPPGGEGFREVTTTSSQKQTTAAPEGLQAQALCPWKAKKDNHLSFSKGDVILVKYQQDIWWSGELNGKIGWFPKSYVRLISAARKHQR</sequence>
<gene>
    <name evidence="6" type="primary">LOC106819506</name>
</gene>
<feature type="region of interest" description="Disordered" evidence="3">
    <location>
        <begin position="221"/>
        <end position="268"/>
    </location>
</feature>
<evidence type="ECO:0000256" key="1">
    <source>
        <dbReference type="ARBA" id="ARBA00022443"/>
    </source>
</evidence>
<organism evidence="5 6">
    <name type="scientific">Priapulus caudatus</name>
    <name type="common">Priapulid worm</name>
    <dbReference type="NCBI Taxonomy" id="37621"/>
    <lineage>
        <taxon>Eukaryota</taxon>
        <taxon>Metazoa</taxon>
        <taxon>Ecdysozoa</taxon>
        <taxon>Scalidophora</taxon>
        <taxon>Priapulida</taxon>
        <taxon>Priapulimorpha</taxon>
        <taxon>Priapulimorphida</taxon>
        <taxon>Priapulidae</taxon>
        <taxon>Priapulus</taxon>
    </lineage>
</organism>
<dbReference type="InterPro" id="IPR001452">
    <property type="entry name" value="SH3_domain"/>
</dbReference>
<dbReference type="SMART" id="SM00326">
    <property type="entry name" value="SH3"/>
    <property type="match status" value="2"/>
</dbReference>
<feature type="compositionally biased region" description="Gly residues" evidence="3">
    <location>
        <begin position="1"/>
        <end position="16"/>
    </location>
</feature>
<dbReference type="RefSeq" id="XP_014679614.1">
    <property type="nucleotide sequence ID" value="XM_014824128.1"/>
</dbReference>
<feature type="non-terminal residue" evidence="6">
    <location>
        <position position="1"/>
    </location>
</feature>
<dbReference type="InterPro" id="IPR036028">
    <property type="entry name" value="SH3-like_dom_sf"/>
</dbReference>
<dbReference type="Pfam" id="PF07653">
    <property type="entry name" value="SH3_2"/>
    <property type="match status" value="1"/>
</dbReference>
<keyword evidence="5" id="KW-1185">Reference proteome</keyword>
<proteinExistence type="predicted"/>
<evidence type="ECO:0000313" key="5">
    <source>
        <dbReference type="Proteomes" id="UP000695022"/>
    </source>
</evidence>
<evidence type="ECO:0000313" key="6">
    <source>
        <dbReference type="RefSeq" id="XP_014679614.1"/>
    </source>
</evidence>
<dbReference type="Proteomes" id="UP000695022">
    <property type="component" value="Unplaced"/>
</dbReference>